<gene>
    <name evidence="2" type="ORF">E4U42_002394</name>
</gene>
<feature type="region of interest" description="Disordered" evidence="1">
    <location>
        <begin position="751"/>
        <end position="783"/>
    </location>
</feature>
<proteinExistence type="predicted"/>
<feature type="region of interest" description="Disordered" evidence="1">
    <location>
        <begin position="335"/>
        <end position="365"/>
    </location>
</feature>
<feature type="region of interest" description="Disordered" evidence="1">
    <location>
        <begin position="670"/>
        <end position="693"/>
    </location>
</feature>
<dbReference type="EMBL" id="SRPY01000195">
    <property type="protein sequence ID" value="KAG5927278.1"/>
    <property type="molecule type" value="Genomic_DNA"/>
</dbReference>
<feature type="compositionally biased region" description="Basic and acidic residues" evidence="1">
    <location>
        <begin position="769"/>
        <end position="783"/>
    </location>
</feature>
<evidence type="ECO:0000256" key="1">
    <source>
        <dbReference type="SAM" id="MobiDB-lite"/>
    </source>
</evidence>
<sequence length="783" mass="87830">MEHGAGSLTDFVYQLVEFYVACNPPLSPSGVQQFMQELENAPFQKEGNKVVEILYEMRGPWFKVITCRVFKAEVTDAIKTLLAAITEENTVPLEQPEEYRGRLADVHTTSHTIPWSAFPVLACHTEFLRWEFPVTMQDLAFKATWPPDSENLVFNLGEMLHMQSHLDGSQTENPKVDSLAPLLGCMVSSNLRETMLYIGTNNSRETLDNAQIILDILFNLTAVATTTQHIIYTPESKEQLFCYKWLLHIGLATRTFPQLPTEDVERLRYAVSIRAVSQGPQKRQASYRRHGGLNAQNVSRDAASKNCLSTLFLQRKYPPKREQKSSPNCEITVSTNSTSPNLDSFQHTTVSCPSPPESEQIESYSDSELRIGMDELLLFDMDDLSQSGNQSPAPQHVNQPSLVSLLDDDPPANLVLSILEPNSPESKLNEARLPSIWHILLPHVIKLLEEHVVSLWPFLEQCPGFVTVRLQFGRFYLTDLKSAHVDIGSGPYRTMADLRRELEAVERERIGFSTILSGLKSDANLLVNYPTSPWVYLEEDKTCQIQCTLDEKQLSIDVDATTFDFSCRGPWSELACTLVHCVHQAWDLKLAVNHSSNLNISAAHQTVGQAIANSLQIRTDVNGTPIFELIASGDGWFVESVRTRHTTRFKSTQTPGSILTVAKFQTLRPSEEKSKRRRWTIPKNASSKGPHPESWLEAYVSASTLDAMLEENVNLALGGRLPWDVSQQHAICDGLFEPALETVARLDDVGNNNDNGMSGGKLDFNDSVAEARERSGQPKEEFW</sequence>
<keyword evidence="3" id="KW-1185">Reference proteome</keyword>
<dbReference type="OrthoDB" id="3439512at2759"/>
<organism evidence="2 3">
    <name type="scientific">Claviceps africana</name>
    <dbReference type="NCBI Taxonomy" id="83212"/>
    <lineage>
        <taxon>Eukaryota</taxon>
        <taxon>Fungi</taxon>
        <taxon>Dikarya</taxon>
        <taxon>Ascomycota</taxon>
        <taxon>Pezizomycotina</taxon>
        <taxon>Sordariomycetes</taxon>
        <taxon>Hypocreomycetidae</taxon>
        <taxon>Hypocreales</taxon>
        <taxon>Clavicipitaceae</taxon>
        <taxon>Claviceps</taxon>
    </lineage>
</organism>
<feature type="compositionally biased region" description="Polar residues" evidence="1">
    <location>
        <begin position="335"/>
        <end position="352"/>
    </location>
</feature>
<name>A0A8K0JAQ8_9HYPO</name>
<evidence type="ECO:0000313" key="3">
    <source>
        <dbReference type="Proteomes" id="UP000811619"/>
    </source>
</evidence>
<reference evidence="2" key="1">
    <citation type="journal article" date="2020" name="bioRxiv">
        <title>Whole genome comparisons of ergot fungi reveals the divergence and evolution of species within the genus Claviceps are the result of varying mechanisms driving genome evolution and host range expansion.</title>
        <authorList>
            <person name="Wyka S.A."/>
            <person name="Mondo S.J."/>
            <person name="Liu M."/>
            <person name="Dettman J."/>
            <person name="Nalam V."/>
            <person name="Broders K.D."/>
        </authorList>
    </citation>
    <scope>NUCLEOTIDE SEQUENCE</scope>
    <source>
        <strain evidence="2">CCC 489</strain>
    </source>
</reference>
<protein>
    <submittedName>
        <fullName evidence="2">Uncharacterized protein</fullName>
    </submittedName>
</protein>
<comment type="caution">
    <text evidence="2">The sequence shown here is derived from an EMBL/GenBank/DDBJ whole genome shotgun (WGS) entry which is preliminary data.</text>
</comment>
<dbReference type="AlphaFoldDB" id="A0A8K0JAQ8"/>
<dbReference type="Proteomes" id="UP000811619">
    <property type="component" value="Unassembled WGS sequence"/>
</dbReference>
<accession>A0A8K0JAQ8</accession>
<evidence type="ECO:0000313" key="2">
    <source>
        <dbReference type="EMBL" id="KAG5927278.1"/>
    </source>
</evidence>